<name>A0ABU0H3E7_9HYPH</name>
<accession>A0ABU0H3E7</accession>
<evidence type="ECO:0000256" key="3">
    <source>
        <dbReference type="ARBA" id="ARBA00022475"/>
    </source>
</evidence>
<dbReference type="EMBL" id="JAUSVO010000001">
    <property type="protein sequence ID" value="MDQ0436815.1"/>
    <property type="molecule type" value="Genomic_DNA"/>
</dbReference>
<feature type="transmembrane region" description="Helical" evidence="8">
    <location>
        <begin position="284"/>
        <end position="306"/>
    </location>
</feature>
<feature type="transmembrane region" description="Helical" evidence="8">
    <location>
        <begin position="404"/>
        <end position="423"/>
    </location>
</feature>
<evidence type="ECO:0000256" key="6">
    <source>
        <dbReference type="ARBA" id="ARBA00022989"/>
    </source>
</evidence>
<dbReference type="Gene3D" id="1.20.1250.20">
    <property type="entry name" value="MFS general substrate transporter like domains"/>
    <property type="match status" value="2"/>
</dbReference>
<evidence type="ECO:0000256" key="2">
    <source>
        <dbReference type="ARBA" id="ARBA00022448"/>
    </source>
</evidence>
<dbReference type="PANTHER" id="PTHR43528:SF7">
    <property type="entry name" value="MFS TRANSPORTER"/>
    <property type="match status" value="1"/>
</dbReference>
<feature type="transmembrane region" description="Helical" evidence="8">
    <location>
        <begin position="189"/>
        <end position="211"/>
    </location>
</feature>
<keyword evidence="2" id="KW-0813">Transport</keyword>
<evidence type="ECO:0000313" key="10">
    <source>
        <dbReference type="EMBL" id="MDQ0436815.1"/>
    </source>
</evidence>
<dbReference type="InterPro" id="IPR051084">
    <property type="entry name" value="H+-coupled_symporters"/>
</dbReference>
<feature type="transmembrane region" description="Helical" evidence="8">
    <location>
        <begin position="155"/>
        <end position="177"/>
    </location>
</feature>
<dbReference type="InterPro" id="IPR011701">
    <property type="entry name" value="MFS"/>
</dbReference>
<keyword evidence="7 8" id="KW-0472">Membrane</keyword>
<evidence type="ECO:0000256" key="8">
    <source>
        <dbReference type="SAM" id="Phobius"/>
    </source>
</evidence>
<reference evidence="10 11" key="1">
    <citation type="submission" date="2023-07" db="EMBL/GenBank/DDBJ databases">
        <title>Genomic Encyclopedia of Type Strains, Phase IV (KMG-IV): sequencing the most valuable type-strain genomes for metagenomic binning, comparative biology and taxonomic classification.</title>
        <authorList>
            <person name="Goeker M."/>
        </authorList>
    </citation>
    <scope>NUCLEOTIDE SEQUENCE [LARGE SCALE GENOMIC DNA]</scope>
    <source>
        <strain evidence="10 11">B6-8</strain>
    </source>
</reference>
<feature type="transmembrane region" description="Helical" evidence="8">
    <location>
        <begin position="20"/>
        <end position="42"/>
    </location>
</feature>
<dbReference type="Proteomes" id="UP001241603">
    <property type="component" value="Unassembled WGS sequence"/>
</dbReference>
<keyword evidence="4 8" id="KW-0812">Transmembrane</keyword>
<evidence type="ECO:0000313" key="11">
    <source>
        <dbReference type="Proteomes" id="UP001241603"/>
    </source>
</evidence>
<evidence type="ECO:0000256" key="1">
    <source>
        <dbReference type="ARBA" id="ARBA00004651"/>
    </source>
</evidence>
<comment type="caution">
    <text evidence="10">The sequence shown here is derived from an EMBL/GenBank/DDBJ whole genome shotgun (WGS) entry which is preliminary data.</text>
</comment>
<feature type="transmembrane region" description="Helical" evidence="8">
    <location>
        <begin position="93"/>
        <end position="116"/>
    </location>
</feature>
<feature type="transmembrane region" description="Helical" evidence="8">
    <location>
        <begin position="246"/>
        <end position="272"/>
    </location>
</feature>
<feature type="transmembrane region" description="Helical" evidence="8">
    <location>
        <begin position="313"/>
        <end position="332"/>
    </location>
</feature>
<gene>
    <name evidence="10" type="ORF">QO014_001185</name>
</gene>
<evidence type="ECO:0000259" key="9">
    <source>
        <dbReference type="PROSITE" id="PS50850"/>
    </source>
</evidence>
<evidence type="ECO:0000256" key="7">
    <source>
        <dbReference type="ARBA" id="ARBA00023136"/>
    </source>
</evidence>
<organism evidence="10 11">
    <name type="scientific">Kaistia dalseonensis</name>
    <dbReference type="NCBI Taxonomy" id="410840"/>
    <lineage>
        <taxon>Bacteria</taxon>
        <taxon>Pseudomonadati</taxon>
        <taxon>Pseudomonadota</taxon>
        <taxon>Alphaproteobacteria</taxon>
        <taxon>Hyphomicrobiales</taxon>
        <taxon>Kaistiaceae</taxon>
        <taxon>Kaistia</taxon>
    </lineage>
</organism>
<dbReference type="SUPFAM" id="SSF103473">
    <property type="entry name" value="MFS general substrate transporter"/>
    <property type="match status" value="1"/>
</dbReference>
<evidence type="ECO:0000256" key="4">
    <source>
        <dbReference type="ARBA" id="ARBA00022692"/>
    </source>
</evidence>
<feature type="domain" description="Major facilitator superfamily (MFS) profile" evidence="9">
    <location>
        <begin position="19"/>
        <end position="427"/>
    </location>
</feature>
<dbReference type="InterPro" id="IPR036259">
    <property type="entry name" value="MFS_trans_sf"/>
</dbReference>
<keyword evidence="6 8" id="KW-1133">Transmembrane helix</keyword>
<proteinExistence type="predicted"/>
<keyword evidence="11" id="KW-1185">Reference proteome</keyword>
<feature type="transmembrane region" description="Helical" evidence="8">
    <location>
        <begin position="122"/>
        <end position="143"/>
    </location>
</feature>
<feature type="transmembrane region" description="Helical" evidence="8">
    <location>
        <begin position="373"/>
        <end position="392"/>
    </location>
</feature>
<dbReference type="PANTHER" id="PTHR43528">
    <property type="entry name" value="ALPHA-KETOGLUTARATE PERMEASE"/>
    <property type="match status" value="1"/>
</dbReference>
<feature type="transmembrane region" description="Helical" evidence="8">
    <location>
        <begin position="62"/>
        <end position="81"/>
    </location>
</feature>
<comment type="subcellular location">
    <subcellularLocation>
        <location evidence="1">Cell membrane</location>
        <topology evidence="1">Multi-pass membrane protein</topology>
    </subcellularLocation>
</comment>
<sequence>MSAIAAPRHRLLAGDDYKTLGLSALGGALEFYDFIIFVYFVAPIGHLFFPPEIPVWVQQLQVFGIFAAGYLARPIGGIVLAHFGDKLGRKRMFALSIFLMALSTLGIAALPTYATIGIAAPVLLLVMRLLQGAAIGGEVPGAWTFVAEHVPENRIGFACGILTSGLTAGILLGSLVATGLNWLYTPDDILAYAWRFPFLLGGIFGLVAVYLRQWLQETPIFKEMQQRQALASELPLKTVIRDHRSATVISMLLTWLLSAGIVVTILMTPTLLQTLYQIPPKQALAGNSIATLFLSFGCILSGYLVDKVGPGRFLTFGSLFLGASTYLFYNLIRTDASLLFPLYALAGFSVGVIGAVPYVLVKAFPPAVRFTGVSFAYNIAYAIFGGLTPLLVSLALKVDPMAHAHYLAALCVMGVGVGLWLSARKFA</sequence>
<protein>
    <submittedName>
        <fullName evidence="10">MFS family permease</fullName>
    </submittedName>
</protein>
<keyword evidence="3" id="KW-1003">Cell membrane</keyword>
<dbReference type="PROSITE" id="PS50850">
    <property type="entry name" value="MFS"/>
    <property type="match status" value="1"/>
</dbReference>
<feature type="transmembrane region" description="Helical" evidence="8">
    <location>
        <begin position="338"/>
        <end position="361"/>
    </location>
</feature>
<dbReference type="Pfam" id="PF07690">
    <property type="entry name" value="MFS_1"/>
    <property type="match status" value="1"/>
</dbReference>
<dbReference type="RefSeq" id="WP_266347698.1">
    <property type="nucleotide sequence ID" value="NZ_JAPKNG010000001.1"/>
</dbReference>
<keyword evidence="5" id="KW-0769">Symport</keyword>
<dbReference type="InterPro" id="IPR020846">
    <property type="entry name" value="MFS_dom"/>
</dbReference>
<evidence type="ECO:0000256" key="5">
    <source>
        <dbReference type="ARBA" id="ARBA00022847"/>
    </source>
</evidence>